<protein>
    <submittedName>
        <fullName evidence="1">Cof-type HAD-IIB family hydrolase</fullName>
    </submittedName>
</protein>
<dbReference type="GO" id="GO:0016791">
    <property type="term" value="F:phosphatase activity"/>
    <property type="evidence" value="ECO:0007669"/>
    <property type="project" value="TreeGrafter"/>
</dbReference>
<dbReference type="AlphaFoldDB" id="A0AA41QBZ3"/>
<dbReference type="PANTHER" id="PTHR10000:SF8">
    <property type="entry name" value="HAD SUPERFAMILY HYDROLASE-LIKE, TYPE 3"/>
    <property type="match status" value="1"/>
</dbReference>
<dbReference type="GO" id="GO:0005829">
    <property type="term" value="C:cytosol"/>
    <property type="evidence" value="ECO:0007669"/>
    <property type="project" value="TreeGrafter"/>
</dbReference>
<reference evidence="1" key="1">
    <citation type="submission" date="2022-01" db="EMBL/GenBank/DDBJ databases">
        <title>Antribacter sp. nov., isolated from Guizhou of China.</title>
        <authorList>
            <person name="Chengliang C."/>
            <person name="Ya Z."/>
        </authorList>
    </citation>
    <scope>NUCLEOTIDE SEQUENCE</scope>
    <source>
        <strain evidence="1">KLBMP 9083</strain>
    </source>
</reference>
<dbReference type="Gene3D" id="3.40.50.1000">
    <property type="entry name" value="HAD superfamily/HAD-like"/>
    <property type="match status" value="2"/>
</dbReference>
<dbReference type="Gene3D" id="3.30.1240.10">
    <property type="match status" value="1"/>
</dbReference>
<name>A0AA41QBZ3_9MICO</name>
<dbReference type="GO" id="GO:0000287">
    <property type="term" value="F:magnesium ion binding"/>
    <property type="evidence" value="ECO:0007669"/>
    <property type="project" value="TreeGrafter"/>
</dbReference>
<dbReference type="EMBL" id="JAKGSG010000022">
    <property type="protein sequence ID" value="MCF4120648.1"/>
    <property type="molecule type" value="Genomic_DNA"/>
</dbReference>
<sequence length="296" mass="30756">MPLDQESVAPAWRSVVRMAAAVVTASAVHGSPPAATGPVLVALDIDGTIAGPGNTISDATLDAVAQVRAAGHHVVLASGRSLVGILPVAARLGLTDGWVVASNGAVTARLGDHLPGGYALEDVRTFDAGPAMRLARALLPHVKLAVEEIGWGYRVLSLFPPSDVNGRQQVVGLSDLWTAPVTRAIVRAPGAVHALLEPLRRIGVTATPAASDWIDVIPDRLSKAISLERIRVRLGVAREHTVAVGDGVNDLEMMAWALRSVAMGHSPQAVLQAADEVTGSLADDGLVPVLRSLLPR</sequence>
<comment type="caution">
    <text evidence="1">The sequence shown here is derived from an EMBL/GenBank/DDBJ whole genome shotgun (WGS) entry which is preliminary data.</text>
</comment>
<dbReference type="PROSITE" id="PS01229">
    <property type="entry name" value="COF_2"/>
    <property type="match status" value="1"/>
</dbReference>
<dbReference type="Proteomes" id="UP001165405">
    <property type="component" value="Unassembled WGS sequence"/>
</dbReference>
<dbReference type="Pfam" id="PF08282">
    <property type="entry name" value="Hydrolase_3"/>
    <property type="match status" value="2"/>
</dbReference>
<keyword evidence="2" id="KW-1185">Reference proteome</keyword>
<organism evidence="1 2">
    <name type="scientific">Antribacter soli</name>
    <dbReference type="NCBI Taxonomy" id="2910976"/>
    <lineage>
        <taxon>Bacteria</taxon>
        <taxon>Bacillati</taxon>
        <taxon>Actinomycetota</taxon>
        <taxon>Actinomycetes</taxon>
        <taxon>Micrococcales</taxon>
        <taxon>Promicromonosporaceae</taxon>
        <taxon>Antribacter</taxon>
    </lineage>
</organism>
<dbReference type="InterPro" id="IPR036412">
    <property type="entry name" value="HAD-like_sf"/>
</dbReference>
<keyword evidence="1" id="KW-0378">Hydrolase</keyword>
<evidence type="ECO:0000313" key="2">
    <source>
        <dbReference type="Proteomes" id="UP001165405"/>
    </source>
</evidence>
<gene>
    <name evidence="1" type="ORF">L1785_06630</name>
</gene>
<dbReference type="InterPro" id="IPR023214">
    <property type="entry name" value="HAD_sf"/>
</dbReference>
<accession>A0AA41QBZ3</accession>
<proteinExistence type="predicted"/>
<dbReference type="RefSeq" id="WP_236088415.1">
    <property type="nucleotide sequence ID" value="NZ_JAKGSG010000022.1"/>
</dbReference>
<dbReference type="SUPFAM" id="SSF56784">
    <property type="entry name" value="HAD-like"/>
    <property type="match status" value="1"/>
</dbReference>
<evidence type="ECO:0000313" key="1">
    <source>
        <dbReference type="EMBL" id="MCF4120648.1"/>
    </source>
</evidence>
<dbReference type="PANTHER" id="PTHR10000">
    <property type="entry name" value="PHOSPHOSERINE PHOSPHATASE"/>
    <property type="match status" value="1"/>
</dbReference>